<keyword evidence="4" id="KW-1185">Reference proteome</keyword>
<protein>
    <recommendedName>
        <fullName evidence="2">DUF4057 domain-containing protein</fullName>
    </recommendedName>
</protein>
<keyword evidence="1" id="KW-1133">Transmembrane helix</keyword>
<dbReference type="InterPro" id="IPR025131">
    <property type="entry name" value="DUF4057"/>
</dbReference>
<dbReference type="Gramene" id="TuG1812G0200001701.01.T02">
    <property type="protein sequence ID" value="TuG1812G0200001701.01.T02.cds352466"/>
    <property type="gene ID" value="TuG1812G0200001701.01"/>
</dbReference>
<dbReference type="Proteomes" id="UP000015106">
    <property type="component" value="Chromosome 2"/>
</dbReference>
<dbReference type="Pfam" id="PF13266">
    <property type="entry name" value="DUF4057"/>
    <property type="match status" value="1"/>
</dbReference>
<dbReference type="AlphaFoldDB" id="A0A8R7TEV6"/>
<dbReference type="EnsemblPlants" id="TuG1812G0200001701.01.T02">
    <property type="protein sequence ID" value="TuG1812G0200001701.01.T02.cds352466"/>
    <property type="gene ID" value="TuG1812G0200001701.01"/>
</dbReference>
<feature type="domain" description="DUF4057" evidence="2">
    <location>
        <begin position="25"/>
        <end position="75"/>
    </location>
</feature>
<organism evidence="3 4">
    <name type="scientific">Triticum urartu</name>
    <name type="common">Red wild einkorn</name>
    <name type="synonym">Crithodium urartu</name>
    <dbReference type="NCBI Taxonomy" id="4572"/>
    <lineage>
        <taxon>Eukaryota</taxon>
        <taxon>Viridiplantae</taxon>
        <taxon>Streptophyta</taxon>
        <taxon>Embryophyta</taxon>
        <taxon>Tracheophyta</taxon>
        <taxon>Spermatophyta</taxon>
        <taxon>Magnoliopsida</taxon>
        <taxon>Liliopsida</taxon>
        <taxon>Poales</taxon>
        <taxon>Poaceae</taxon>
        <taxon>BOP clade</taxon>
        <taxon>Pooideae</taxon>
        <taxon>Triticodae</taxon>
        <taxon>Triticeae</taxon>
        <taxon>Triticinae</taxon>
        <taxon>Triticum</taxon>
    </lineage>
</organism>
<sequence>MFLIYLITWCSSLNELFIYLLNFLLRKQCSAPKWKEMTGSGIFAAGGEAEEDESANASATPVRTASKNYQVLLSAKSFFLTEQKHAD</sequence>
<gene>
    <name evidence="3" type="primary">LOC125536173</name>
</gene>
<evidence type="ECO:0000259" key="2">
    <source>
        <dbReference type="Pfam" id="PF13266"/>
    </source>
</evidence>
<evidence type="ECO:0000313" key="4">
    <source>
        <dbReference type="Proteomes" id="UP000015106"/>
    </source>
</evidence>
<keyword evidence="1" id="KW-0812">Transmembrane</keyword>
<accession>A0A8R7TEV6</accession>
<dbReference type="PANTHER" id="PTHR31132">
    <property type="entry name" value="N-LYSINE METHYLTRANSFERASE"/>
    <property type="match status" value="1"/>
</dbReference>
<feature type="transmembrane region" description="Helical" evidence="1">
    <location>
        <begin position="6"/>
        <end position="25"/>
    </location>
</feature>
<reference evidence="3" key="2">
    <citation type="submission" date="2018-03" db="EMBL/GenBank/DDBJ databases">
        <title>The Triticum urartu genome reveals the dynamic nature of wheat genome evolution.</title>
        <authorList>
            <person name="Ling H."/>
            <person name="Ma B."/>
            <person name="Shi X."/>
            <person name="Liu H."/>
            <person name="Dong L."/>
            <person name="Sun H."/>
            <person name="Cao Y."/>
            <person name="Gao Q."/>
            <person name="Zheng S."/>
            <person name="Li Y."/>
            <person name="Yu Y."/>
            <person name="Du H."/>
            <person name="Qi M."/>
            <person name="Li Y."/>
            <person name="Yu H."/>
            <person name="Cui Y."/>
            <person name="Wang N."/>
            <person name="Chen C."/>
            <person name="Wu H."/>
            <person name="Zhao Y."/>
            <person name="Zhang J."/>
            <person name="Li Y."/>
            <person name="Zhou W."/>
            <person name="Zhang B."/>
            <person name="Hu W."/>
            <person name="Eijk M."/>
            <person name="Tang J."/>
            <person name="Witsenboer H."/>
            <person name="Zhao S."/>
            <person name="Li Z."/>
            <person name="Zhang A."/>
            <person name="Wang D."/>
            <person name="Liang C."/>
        </authorList>
    </citation>
    <scope>NUCLEOTIDE SEQUENCE [LARGE SCALE GENOMIC DNA]</scope>
    <source>
        <strain evidence="3">cv. G1812</strain>
    </source>
</reference>
<dbReference type="PANTHER" id="PTHR31132:SF12">
    <property type="entry name" value="OS07G0623600 PROTEIN"/>
    <property type="match status" value="1"/>
</dbReference>
<evidence type="ECO:0000313" key="3">
    <source>
        <dbReference type="EnsemblPlants" id="TuG1812G0200001701.01.T02.cds352466"/>
    </source>
</evidence>
<keyword evidence="1" id="KW-0472">Membrane</keyword>
<reference evidence="4" key="1">
    <citation type="journal article" date="2013" name="Nature">
        <title>Draft genome of the wheat A-genome progenitor Triticum urartu.</title>
        <authorList>
            <person name="Ling H.Q."/>
            <person name="Zhao S."/>
            <person name="Liu D."/>
            <person name="Wang J."/>
            <person name="Sun H."/>
            <person name="Zhang C."/>
            <person name="Fan H."/>
            <person name="Li D."/>
            <person name="Dong L."/>
            <person name="Tao Y."/>
            <person name="Gao C."/>
            <person name="Wu H."/>
            <person name="Li Y."/>
            <person name="Cui Y."/>
            <person name="Guo X."/>
            <person name="Zheng S."/>
            <person name="Wang B."/>
            <person name="Yu K."/>
            <person name="Liang Q."/>
            <person name="Yang W."/>
            <person name="Lou X."/>
            <person name="Chen J."/>
            <person name="Feng M."/>
            <person name="Jian J."/>
            <person name="Zhang X."/>
            <person name="Luo G."/>
            <person name="Jiang Y."/>
            <person name="Liu J."/>
            <person name="Wang Z."/>
            <person name="Sha Y."/>
            <person name="Zhang B."/>
            <person name="Wu H."/>
            <person name="Tang D."/>
            <person name="Shen Q."/>
            <person name="Xue P."/>
            <person name="Zou S."/>
            <person name="Wang X."/>
            <person name="Liu X."/>
            <person name="Wang F."/>
            <person name="Yang Y."/>
            <person name="An X."/>
            <person name="Dong Z."/>
            <person name="Zhang K."/>
            <person name="Zhang X."/>
            <person name="Luo M.C."/>
            <person name="Dvorak J."/>
            <person name="Tong Y."/>
            <person name="Wang J."/>
            <person name="Yang H."/>
            <person name="Li Z."/>
            <person name="Wang D."/>
            <person name="Zhang A."/>
            <person name="Wang J."/>
        </authorList>
    </citation>
    <scope>NUCLEOTIDE SEQUENCE</scope>
    <source>
        <strain evidence="4">cv. G1812</strain>
    </source>
</reference>
<reference evidence="3" key="3">
    <citation type="submission" date="2022-06" db="UniProtKB">
        <authorList>
            <consortium name="EnsemblPlants"/>
        </authorList>
    </citation>
    <scope>IDENTIFICATION</scope>
</reference>
<name>A0A8R7TEV6_TRIUA</name>
<proteinExistence type="predicted"/>
<evidence type="ECO:0000256" key="1">
    <source>
        <dbReference type="SAM" id="Phobius"/>
    </source>
</evidence>